<dbReference type="SUPFAM" id="SSF52540">
    <property type="entry name" value="P-loop containing nucleoside triphosphate hydrolases"/>
    <property type="match status" value="1"/>
</dbReference>
<name>A0A1H6F0D8_9ACTN</name>
<protein>
    <submittedName>
        <fullName evidence="1">Predicted kinase</fullName>
    </submittedName>
</protein>
<reference evidence="1 2" key="1">
    <citation type="submission" date="2016-10" db="EMBL/GenBank/DDBJ databases">
        <authorList>
            <person name="de Groot N.N."/>
        </authorList>
    </citation>
    <scope>NUCLEOTIDE SEQUENCE [LARGE SCALE GENOMIC DNA]</scope>
    <source>
        <strain evidence="1 2">CGMCC 4.7037</strain>
    </source>
</reference>
<dbReference type="Proteomes" id="UP000236732">
    <property type="component" value="Unassembled WGS sequence"/>
</dbReference>
<dbReference type="OrthoDB" id="2639622at2"/>
<proteinExistence type="predicted"/>
<dbReference type="Gene3D" id="3.40.50.300">
    <property type="entry name" value="P-loop containing nucleotide triphosphate hydrolases"/>
    <property type="match status" value="1"/>
</dbReference>
<evidence type="ECO:0000313" key="2">
    <source>
        <dbReference type="Proteomes" id="UP000236732"/>
    </source>
</evidence>
<dbReference type="PANTHER" id="PTHR37807">
    <property type="entry name" value="OS07G0160300 PROTEIN"/>
    <property type="match status" value="1"/>
</dbReference>
<sequence length="153" mass="17436">MPGPRLILLCGLPGSGKTTLARRLATDLPAVRLCPDEWLTNLGIHLYDEKARDLLERQLWRHAQDLLRLGQTVILEYGFWARSERDELRLAARALGAAVELRYLEAPVEELWRRLRDRNGTPGTAPISRDSLERWVPLFEAPDEAELALYDPA</sequence>
<dbReference type="InterPro" id="IPR027417">
    <property type="entry name" value="P-loop_NTPase"/>
</dbReference>
<evidence type="ECO:0000313" key="1">
    <source>
        <dbReference type="EMBL" id="SEH02831.1"/>
    </source>
</evidence>
<dbReference type="EMBL" id="FNVT01000030">
    <property type="protein sequence ID" value="SEH02831.1"/>
    <property type="molecule type" value="Genomic_DNA"/>
</dbReference>
<dbReference type="GO" id="GO:0016301">
    <property type="term" value="F:kinase activity"/>
    <property type="evidence" value="ECO:0007669"/>
    <property type="project" value="UniProtKB-KW"/>
</dbReference>
<dbReference type="PRINTS" id="PR01100">
    <property type="entry name" value="SHIKIMTKNASE"/>
</dbReference>
<dbReference type="Pfam" id="PF13671">
    <property type="entry name" value="AAA_33"/>
    <property type="match status" value="1"/>
</dbReference>
<keyword evidence="1" id="KW-0808">Transferase</keyword>
<dbReference type="AlphaFoldDB" id="A0A1H6F0D8"/>
<organism evidence="1 2">
    <name type="scientific">Nonomuraea solani</name>
    <dbReference type="NCBI Taxonomy" id="1144553"/>
    <lineage>
        <taxon>Bacteria</taxon>
        <taxon>Bacillati</taxon>
        <taxon>Actinomycetota</taxon>
        <taxon>Actinomycetes</taxon>
        <taxon>Streptosporangiales</taxon>
        <taxon>Streptosporangiaceae</taxon>
        <taxon>Nonomuraea</taxon>
    </lineage>
</organism>
<dbReference type="RefSeq" id="WP_103963852.1">
    <property type="nucleotide sequence ID" value="NZ_FNVT01000030.1"/>
</dbReference>
<keyword evidence="2" id="KW-1185">Reference proteome</keyword>
<keyword evidence="1" id="KW-0418">Kinase</keyword>
<accession>A0A1H6F0D8</accession>
<gene>
    <name evidence="1" type="ORF">SAMN05444920_13054</name>
</gene>
<dbReference type="PANTHER" id="PTHR37807:SF3">
    <property type="entry name" value="OS07G0160300 PROTEIN"/>
    <property type="match status" value="1"/>
</dbReference>